<evidence type="ECO:0000313" key="2">
    <source>
        <dbReference type="EMBL" id="KIM47300.1"/>
    </source>
</evidence>
<accession>A0A0C3CEU7</accession>
<organism evidence="2 3">
    <name type="scientific">Hebeloma cylindrosporum</name>
    <dbReference type="NCBI Taxonomy" id="76867"/>
    <lineage>
        <taxon>Eukaryota</taxon>
        <taxon>Fungi</taxon>
        <taxon>Dikarya</taxon>
        <taxon>Basidiomycota</taxon>
        <taxon>Agaricomycotina</taxon>
        <taxon>Agaricomycetes</taxon>
        <taxon>Agaricomycetidae</taxon>
        <taxon>Agaricales</taxon>
        <taxon>Agaricineae</taxon>
        <taxon>Hymenogastraceae</taxon>
        <taxon>Hebeloma</taxon>
    </lineage>
</organism>
<sequence length="201" mass="22901">MDEPQGQESEESETEIGFEPSQMKYLPFYLMGSIYEAGWAATWMTRHFEICRFILFASLATQTYVLFGLLEGARNRRFPTSSILTHLVVKVRIARDVLYLWKTWGVIDIIPPPSAIEGAINCLFFLLLALSSGPDPTLGLLLAMILFSLASGQYHNIGWHLTFNWSGVIVFLFVAADWLLGPKIRKELLPHRVEYENMNQV</sequence>
<keyword evidence="1" id="KW-0472">Membrane</keyword>
<keyword evidence="1" id="KW-1133">Transmembrane helix</keyword>
<evidence type="ECO:0000313" key="3">
    <source>
        <dbReference type="Proteomes" id="UP000053424"/>
    </source>
</evidence>
<feature type="transmembrane region" description="Helical" evidence="1">
    <location>
        <begin position="161"/>
        <end position="180"/>
    </location>
</feature>
<dbReference type="OrthoDB" id="2332199at2759"/>
<dbReference type="EMBL" id="KN831770">
    <property type="protein sequence ID" value="KIM47300.1"/>
    <property type="molecule type" value="Genomic_DNA"/>
</dbReference>
<reference evidence="2 3" key="1">
    <citation type="submission" date="2014-04" db="EMBL/GenBank/DDBJ databases">
        <authorList>
            <consortium name="DOE Joint Genome Institute"/>
            <person name="Kuo A."/>
            <person name="Gay G."/>
            <person name="Dore J."/>
            <person name="Kohler A."/>
            <person name="Nagy L.G."/>
            <person name="Floudas D."/>
            <person name="Copeland A."/>
            <person name="Barry K.W."/>
            <person name="Cichocki N."/>
            <person name="Veneault-Fourrey C."/>
            <person name="LaButti K."/>
            <person name="Lindquist E.A."/>
            <person name="Lipzen A."/>
            <person name="Lundell T."/>
            <person name="Morin E."/>
            <person name="Murat C."/>
            <person name="Sun H."/>
            <person name="Tunlid A."/>
            <person name="Henrissat B."/>
            <person name="Grigoriev I.V."/>
            <person name="Hibbett D.S."/>
            <person name="Martin F."/>
            <person name="Nordberg H.P."/>
            <person name="Cantor M.N."/>
            <person name="Hua S.X."/>
        </authorList>
    </citation>
    <scope>NUCLEOTIDE SEQUENCE [LARGE SCALE GENOMIC DNA]</scope>
    <source>
        <strain evidence="3">h7</strain>
    </source>
</reference>
<dbReference type="Proteomes" id="UP000053424">
    <property type="component" value="Unassembled WGS sequence"/>
</dbReference>
<protein>
    <submittedName>
        <fullName evidence="2">Uncharacterized protein</fullName>
    </submittedName>
</protein>
<name>A0A0C3CEU7_HEBCY</name>
<feature type="transmembrane region" description="Helical" evidence="1">
    <location>
        <begin position="50"/>
        <end position="70"/>
    </location>
</feature>
<evidence type="ECO:0000256" key="1">
    <source>
        <dbReference type="SAM" id="Phobius"/>
    </source>
</evidence>
<keyword evidence="1" id="KW-0812">Transmembrane</keyword>
<proteinExistence type="predicted"/>
<reference evidence="3" key="2">
    <citation type="submission" date="2015-01" db="EMBL/GenBank/DDBJ databases">
        <title>Evolutionary Origins and Diversification of the Mycorrhizal Mutualists.</title>
        <authorList>
            <consortium name="DOE Joint Genome Institute"/>
            <consortium name="Mycorrhizal Genomics Consortium"/>
            <person name="Kohler A."/>
            <person name="Kuo A."/>
            <person name="Nagy L.G."/>
            <person name="Floudas D."/>
            <person name="Copeland A."/>
            <person name="Barry K.W."/>
            <person name="Cichocki N."/>
            <person name="Veneault-Fourrey C."/>
            <person name="LaButti K."/>
            <person name="Lindquist E.A."/>
            <person name="Lipzen A."/>
            <person name="Lundell T."/>
            <person name="Morin E."/>
            <person name="Murat C."/>
            <person name="Riley R."/>
            <person name="Ohm R."/>
            <person name="Sun H."/>
            <person name="Tunlid A."/>
            <person name="Henrissat B."/>
            <person name="Grigoriev I.V."/>
            <person name="Hibbett D.S."/>
            <person name="Martin F."/>
        </authorList>
    </citation>
    <scope>NUCLEOTIDE SEQUENCE [LARGE SCALE GENOMIC DNA]</scope>
    <source>
        <strain evidence="3">h7</strain>
    </source>
</reference>
<gene>
    <name evidence="2" type="ORF">M413DRAFT_63906</name>
</gene>
<dbReference type="HOGENOM" id="CLU_1360553_0_0_1"/>
<dbReference type="AlphaFoldDB" id="A0A0C3CEU7"/>
<keyword evidence="3" id="KW-1185">Reference proteome</keyword>